<dbReference type="InterPro" id="IPR001867">
    <property type="entry name" value="OmpR/PhoB-type_DNA-bd"/>
</dbReference>
<dbReference type="CDD" id="cd00383">
    <property type="entry name" value="trans_reg_C"/>
    <property type="match status" value="1"/>
</dbReference>
<feature type="domain" description="OmpR/PhoB-type" evidence="9">
    <location>
        <begin position="124"/>
        <end position="224"/>
    </location>
</feature>
<dbReference type="InterPro" id="IPR001789">
    <property type="entry name" value="Sig_transdc_resp-reg_receiver"/>
</dbReference>
<gene>
    <name evidence="10" type="ORF">SAMN02746041_03194</name>
</gene>
<dbReference type="PROSITE" id="PS51755">
    <property type="entry name" value="OMPR_PHOB"/>
    <property type="match status" value="1"/>
</dbReference>
<dbReference type="Proteomes" id="UP000192783">
    <property type="component" value="Unassembled WGS sequence"/>
</dbReference>
<dbReference type="PANTHER" id="PTHR48111:SF36">
    <property type="entry name" value="TRANSCRIPTIONAL REGULATORY PROTEIN CUTR"/>
    <property type="match status" value="1"/>
</dbReference>
<dbReference type="STRING" id="1121390.SAMN02746041_03194"/>
<evidence type="ECO:0000256" key="4">
    <source>
        <dbReference type="ARBA" id="ARBA00023125"/>
    </source>
</evidence>
<sequence>MRILIVDDEQTLLDQLRDAFEGQRYMVETALDGEEALDKLFENPVDLIILDIMLPKKDGLSVLQELRKAGITRPVLMLTARGETNDKIKGLDLGADDYLAKPFSLDELLARVRALFRRSGGQADSVLGVQDLRLDTASREVTKGGKSVELTAREFSILEFLLYNKNRAVSRFSLAEHVWGDAFDPFSMSNFIDVHIKNLRKKIGDAGHGTIIRTIRGVGYIIKDEAQ</sequence>
<dbReference type="PANTHER" id="PTHR48111">
    <property type="entry name" value="REGULATOR OF RPOS"/>
    <property type="match status" value="1"/>
</dbReference>
<dbReference type="Gene3D" id="6.10.250.690">
    <property type="match status" value="1"/>
</dbReference>
<dbReference type="SUPFAM" id="SSF52172">
    <property type="entry name" value="CheY-like"/>
    <property type="match status" value="1"/>
</dbReference>
<evidence type="ECO:0000256" key="2">
    <source>
        <dbReference type="ARBA" id="ARBA00023012"/>
    </source>
</evidence>
<dbReference type="EMBL" id="FWXF01000028">
    <property type="protein sequence ID" value="SMC28158.1"/>
    <property type="molecule type" value="Genomic_DNA"/>
</dbReference>
<proteinExistence type="predicted"/>
<reference evidence="10 11" key="1">
    <citation type="submission" date="2017-04" db="EMBL/GenBank/DDBJ databases">
        <authorList>
            <person name="Afonso C.L."/>
            <person name="Miller P.J."/>
            <person name="Scott M.A."/>
            <person name="Spackman E."/>
            <person name="Goraichik I."/>
            <person name="Dimitrov K.M."/>
            <person name="Suarez D.L."/>
            <person name="Swayne D.E."/>
        </authorList>
    </citation>
    <scope>NUCLEOTIDE SEQUENCE [LARGE SCALE GENOMIC DNA]</scope>
    <source>
        <strain evidence="10 11">DSM 13146</strain>
    </source>
</reference>
<dbReference type="PROSITE" id="PS50110">
    <property type="entry name" value="RESPONSE_REGULATORY"/>
    <property type="match status" value="1"/>
</dbReference>
<dbReference type="GO" id="GO:0000976">
    <property type="term" value="F:transcription cis-regulatory region binding"/>
    <property type="evidence" value="ECO:0007669"/>
    <property type="project" value="TreeGrafter"/>
</dbReference>
<dbReference type="GO" id="GO:0005829">
    <property type="term" value="C:cytosol"/>
    <property type="evidence" value="ECO:0007669"/>
    <property type="project" value="TreeGrafter"/>
</dbReference>
<feature type="DNA-binding region" description="OmpR/PhoB-type" evidence="7">
    <location>
        <begin position="124"/>
        <end position="224"/>
    </location>
</feature>
<keyword evidence="11" id="KW-1185">Reference proteome</keyword>
<dbReference type="SMART" id="SM00448">
    <property type="entry name" value="REC"/>
    <property type="match status" value="1"/>
</dbReference>
<organism evidence="10 11">
    <name type="scientific">Desulfacinum hydrothermale DSM 13146</name>
    <dbReference type="NCBI Taxonomy" id="1121390"/>
    <lineage>
        <taxon>Bacteria</taxon>
        <taxon>Pseudomonadati</taxon>
        <taxon>Thermodesulfobacteriota</taxon>
        <taxon>Syntrophobacteria</taxon>
        <taxon>Syntrophobacterales</taxon>
        <taxon>Syntrophobacteraceae</taxon>
        <taxon>Desulfacinum</taxon>
    </lineage>
</organism>
<evidence type="ECO:0000259" key="8">
    <source>
        <dbReference type="PROSITE" id="PS50110"/>
    </source>
</evidence>
<keyword evidence="5" id="KW-0804">Transcription</keyword>
<evidence type="ECO:0000259" key="9">
    <source>
        <dbReference type="PROSITE" id="PS51755"/>
    </source>
</evidence>
<dbReference type="Gene3D" id="3.40.50.2300">
    <property type="match status" value="1"/>
</dbReference>
<dbReference type="Pfam" id="PF00486">
    <property type="entry name" value="Trans_reg_C"/>
    <property type="match status" value="1"/>
</dbReference>
<evidence type="ECO:0000256" key="6">
    <source>
        <dbReference type="PROSITE-ProRule" id="PRU00169"/>
    </source>
</evidence>
<keyword evidence="2" id="KW-0902">Two-component regulatory system</keyword>
<dbReference type="Gene3D" id="1.10.10.10">
    <property type="entry name" value="Winged helix-like DNA-binding domain superfamily/Winged helix DNA-binding domain"/>
    <property type="match status" value="1"/>
</dbReference>
<keyword evidence="4 7" id="KW-0238">DNA-binding</keyword>
<keyword evidence="1 6" id="KW-0597">Phosphoprotein</keyword>
<dbReference type="InterPro" id="IPR039420">
    <property type="entry name" value="WalR-like"/>
</dbReference>
<evidence type="ECO:0000256" key="3">
    <source>
        <dbReference type="ARBA" id="ARBA00023015"/>
    </source>
</evidence>
<dbReference type="GO" id="GO:0000156">
    <property type="term" value="F:phosphorelay response regulator activity"/>
    <property type="evidence" value="ECO:0007669"/>
    <property type="project" value="TreeGrafter"/>
</dbReference>
<dbReference type="RefSeq" id="WP_084059069.1">
    <property type="nucleotide sequence ID" value="NZ_FWXF01000028.1"/>
</dbReference>
<dbReference type="GO" id="GO:0032993">
    <property type="term" value="C:protein-DNA complex"/>
    <property type="evidence" value="ECO:0007669"/>
    <property type="project" value="TreeGrafter"/>
</dbReference>
<dbReference type="Pfam" id="PF00072">
    <property type="entry name" value="Response_reg"/>
    <property type="match status" value="1"/>
</dbReference>
<evidence type="ECO:0000313" key="10">
    <source>
        <dbReference type="EMBL" id="SMC28158.1"/>
    </source>
</evidence>
<dbReference type="FunFam" id="1.10.10.10:FF:000005">
    <property type="entry name" value="Two-component system response regulator"/>
    <property type="match status" value="1"/>
</dbReference>
<dbReference type="InterPro" id="IPR036388">
    <property type="entry name" value="WH-like_DNA-bd_sf"/>
</dbReference>
<feature type="modified residue" description="4-aspartylphosphate" evidence="6">
    <location>
        <position position="51"/>
    </location>
</feature>
<dbReference type="GO" id="GO:0006355">
    <property type="term" value="P:regulation of DNA-templated transcription"/>
    <property type="evidence" value="ECO:0007669"/>
    <property type="project" value="InterPro"/>
</dbReference>
<name>A0A1W1XXB7_9BACT</name>
<protein>
    <submittedName>
        <fullName evidence="10">DNA-binding response regulator, OmpR family, contains REC and winged-helix (WHTH) domain</fullName>
    </submittedName>
</protein>
<dbReference type="OrthoDB" id="368799at2"/>
<evidence type="ECO:0000256" key="1">
    <source>
        <dbReference type="ARBA" id="ARBA00022553"/>
    </source>
</evidence>
<evidence type="ECO:0000256" key="7">
    <source>
        <dbReference type="PROSITE-ProRule" id="PRU01091"/>
    </source>
</evidence>
<dbReference type="InterPro" id="IPR011006">
    <property type="entry name" value="CheY-like_superfamily"/>
</dbReference>
<keyword evidence="3" id="KW-0805">Transcription regulation</keyword>
<evidence type="ECO:0000256" key="5">
    <source>
        <dbReference type="ARBA" id="ARBA00023163"/>
    </source>
</evidence>
<dbReference type="FunFam" id="3.40.50.2300:FF:000001">
    <property type="entry name" value="DNA-binding response regulator PhoB"/>
    <property type="match status" value="1"/>
</dbReference>
<feature type="domain" description="Response regulatory" evidence="8">
    <location>
        <begin position="2"/>
        <end position="116"/>
    </location>
</feature>
<evidence type="ECO:0000313" key="11">
    <source>
        <dbReference type="Proteomes" id="UP000192783"/>
    </source>
</evidence>
<dbReference type="AlphaFoldDB" id="A0A1W1XXB7"/>
<accession>A0A1W1XXB7</accession>
<dbReference type="SMART" id="SM00862">
    <property type="entry name" value="Trans_reg_C"/>
    <property type="match status" value="1"/>
</dbReference>